<dbReference type="EMBL" id="QRKB01000024">
    <property type="protein sequence ID" value="RHH81637.1"/>
    <property type="molecule type" value="Genomic_DNA"/>
</dbReference>
<dbReference type="EMBL" id="QSAG01000037">
    <property type="protein sequence ID" value="RGW40678.1"/>
    <property type="molecule type" value="Genomic_DNA"/>
</dbReference>
<comment type="caution">
    <text evidence="3">The sequence shown here is derived from an EMBL/GenBank/DDBJ whole genome shotgun (WGS) entry which is preliminary data.</text>
</comment>
<evidence type="ECO:0000313" key="1">
    <source>
        <dbReference type="EMBL" id="MQO56253.1"/>
    </source>
</evidence>
<dbReference type="Proteomes" id="UP000283785">
    <property type="component" value="Unassembled WGS sequence"/>
</dbReference>
<proteinExistence type="predicted"/>
<evidence type="ECO:0000313" key="6">
    <source>
        <dbReference type="Proteomes" id="UP000358159"/>
    </source>
</evidence>
<protein>
    <submittedName>
        <fullName evidence="3">Uncharacterized protein</fullName>
    </submittedName>
</protein>
<evidence type="ECO:0000313" key="5">
    <source>
        <dbReference type="Proteomes" id="UP000284548"/>
    </source>
</evidence>
<name>A0A413BIM2_9BACT</name>
<evidence type="ECO:0000313" key="2">
    <source>
        <dbReference type="EMBL" id="RGW40678.1"/>
    </source>
</evidence>
<dbReference type="AlphaFoldDB" id="A0A413BIM2"/>
<gene>
    <name evidence="3" type="ORF">DW192_09890</name>
    <name evidence="2" type="ORF">DWV76_13845</name>
    <name evidence="1" type="ORF">F7D42_11170</name>
</gene>
<sequence>MFNSKEYEWADINVVMAGRPVTGFRSVKYSSKQEKEALYAKGNKPQGVQRGNKSYDGSIGLLQSEYEALSQACGGDILDASFDLVVSYGNATKGDVIVTDILVGAEFTEDNTEWKQGDKFQEKELPFIFVDKKKG</sequence>
<reference evidence="1 6" key="2">
    <citation type="submission" date="2019-09" db="EMBL/GenBank/DDBJ databases">
        <title>Distinct polysaccharide growth profiles of human intestinal Prevotella copri isolates.</title>
        <authorList>
            <person name="Fehlner-Peach H."/>
            <person name="Magnabosco C."/>
            <person name="Raghavan V."/>
            <person name="Scher J.U."/>
            <person name="Tett A."/>
            <person name="Cox L.M."/>
            <person name="Gottsegen C."/>
            <person name="Watters A."/>
            <person name="Wiltshire- Gordon J.D."/>
            <person name="Segata N."/>
            <person name="Bonneau R."/>
            <person name="Littman D.R."/>
        </authorList>
    </citation>
    <scope>NUCLEOTIDE SEQUENCE [LARGE SCALE GENOMIC DNA]</scope>
    <source>
        <strain evidence="1 6">BVe41219</strain>
    </source>
</reference>
<reference evidence="4 5" key="1">
    <citation type="submission" date="2018-08" db="EMBL/GenBank/DDBJ databases">
        <title>A genome reference for cultivated species of the human gut microbiota.</title>
        <authorList>
            <person name="Zou Y."/>
            <person name="Xue W."/>
            <person name="Luo G."/>
        </authorList>
    </citation>
    <scope>NUCLEOTIDE SEQUENCE [LARGE SCALE GENOMIC DNA]</scope>
    <source>
        <strain evidence="2 4">AF12-50</strain>
        <strain evidence="3 5">AM16-54</strain>
    </source>
</reference>
<accession>A0A413BIM2</accession>
<dbReference type="RefSeq" id="WP_118066392.1">
    <property type="nucleotide sequence ID" value="NZ_JBALJY010000015.1"/>
</dbReference>
<evidence type="ECO:0000313" key="4">
    <source>
        <dbReference type="Proteomes" id="UP000283785"/>
    </source>
</evidence>
<dbReference type="EMBL" id="VZAZ01000049">
    <property type="protein sequence ID" value="MQO56253.1"/>
    <property type="molecule type" value="Genomic_DNA"/>
</dbReference>
<dbReference type="Proteomes" id="UP000284548">
    <property type="component" value="Unassembled WGS sequence"/>
</dbReference>
<organism evidence="3 5">
    <name type="scientific">Segatella copri</name>
    <dbReference type="NCBI Taxonomy" id="165179"/>
    <lineage>
        <taxon>Bacteria</taxon>
        <taxon>Pseudomonadati</taxon>
        <taxon>Bacteroidota</taxon>
        <taxon>Bacteroidia</taxon>
        <taxon>Bacteroidales</taxon>
        <taxon>Prevotellaceae</taxon>
        <taxon>Segatella</taxon>
    </lineage>
</organism>
<dbReference type="Proteomes" id="UP000358159">
    <property type="component" value="Unassembled WGS sequence"/>
</dbReference>
<evidence type="ECO:0000313" key="3">
    <source>
        <dbReference type="EMBL" id="RHH81637.1"/>
    </source>
</evidence>